<feature type="domain" description="FAD dependent oxidoreductase" evidence="3">
    <location>
        <begin position="8"/>
        <end position="415"/>
    </location>
</feature>
<sequence length="439" mass="47186">MEPRPKNIVIIGGGIIGSTTAYYLSRHPSFNPSIHHITILEAASIAAGASGKAGGLLGLWAYPQCLVPLSYRLHAELAAEHGGVDRWGYRKVGCGQITATVTARDLNGSSPAPRRQSNGSVTVKQEDGQAKDWEKLPKQDAAATSLLHNSKLPSDLDWIDGSLVKKYAEMGRFGFSETAQVHPYQFTTAIADLAREKGVHIRLNAKVTTIKMNAIKSQVEGVEYLDRSTNETKLLLGVTDIVVAAGPWTGRLVPSASVTGLRAHSVVFKADVTPYAVFTDISLPKDWTPPHRVAKGQKRQHKGNVDPEVYARPGGEAYACGEPDPSAPLPETADLVECDEAQCDDLIAYMGTVSPVLNSAQVSIKQACYLPRHMRSGEEVSPLVGKTSVAGLWMACGHTCWGIQNGPATGKLMSEFIFEGEAKSADISELDPRMYQVGA</sequence>
<feature type="compositionally biased region" description="Basic and acidic residues" evidence="1">
    <location>
        <begin position="124"/>
        <end position="133"/>
    </location>
</feature>
<dbReference type="Proteomes" id="UP001408356">
    <property type="component" value="Unassembled WGS sequence"/>
</dbReference>
<dbReference type="Gene3D" id="3.50.50.60">
    <property type="entry name" value="FAD/NAD(P)-binding domain"/>
    <property type="match status" value="1"/>
</dbReference>
<organism evidence="4 5">
    <name type="scientific">Seiridium unicorne</name>
    <dbReference type="NCBI Taxonomy" id="138068"/>
    <lineage>
        <taxon>Eukaryota</taxon>
        <taxon>Fungi</taxon>
        <taxon>Dikarya</taxon>
        <taxon>Ascomycota</taxon>
        <taxon>Pezizomycotina</taxon>
        <taxon>Sordariomycetes</taxon>
        <taxon>Xylariomycetidae</taxon>
        <taxon>Amphisphaeriales</taxon>
        <taxon>Sporocadaceae</taxon>
        <taxon>Seiridium</taxon>
    </lineage>
</organism>
<dbReference type="EMBL" id="JARVKF010000246">
    <property type="protein sequence ID" value="KAK9420292.1"/>
    <property type="molecule type" value="Genomic_DNA"/>
</dbReference>
<feature type="region of interest" description="Disordered" evidence="1">
    <location>
        <begin position="104"/>
        <end position="133"/>
    </location>
</feature>
<comment type="caution">
    <text evidence="4">The sequence shown here is derived from an EMBL/GenBank/DDBJ whole genome shotgun (WGS) entry which is preliminary data.</text>
</comment>
<dbReference type="InterPro" id="IPR006076">
    <property type="entry name" value="FAD-dep_OxRdtase"/>
</dbReference>
<evidence type="ECO:0000256" key="1">
    <source>
        <dbReference type="SAM" id="MobiDB-lite"/>
    </source>
</evidence>
<dbReference type="PANTHER" id="PTHR13847:SF150">
    <property type="entry name" value="OXIDOREDUCTASE TDA3-RELATED"/>
    <property type="match status" value="1"/>
</dbReference>
<accession>A0ABR2V028</accession>
<keyword evidence="5" id="KW-1185">Reference proteome</keyword>
<dbReference type="PANTHER" id="PTHR13847">
    <property type="entry name" value="SARCOSINE DEHYDROGENASE-RELATED"/>
    <property type="match status" value="1"/>
</dbReference>
<evidence type="ECO:0000313" key="5">
    <source>
        <dbReference type="Proteomes" id="UP001408356"/>
    </source>
</evidence>
<feature type="transmembrane region" description="Helical" evidence="2">
    <location>
        <begin position="7"/>
        <end position="25"/>
    </location>
</feature>
<dbReference type="InterPro" id="IPR036188">
    <property type="entry name" value="FAD/NAD-bd_sf"/>
</dbReference>
<dbReference type="SUPFAM" id="SSF51905">
    <property type="entry name" value="FAD/NAD(P)-binding domain"/>
    <property type="match status" value="1"/>
</dbReference>
<name>A0ABR2V028_9PEZI</name>
<dbReference type="Pfam" id="PF01266">
    <property type="entry name" value="DAO"/>
    <property type="match status" value="1"/>
</dbReference>
<keyword evidence="2" id="KW-0812">Transmembrane</keyword>
<keyword evidence="2" id="KW-0472">Membrane</keyword>
<feature type="compositionally biased region" description="Polar residues" evidence="1">
    <location>
        <begin position="104"/>
        <end position="123"/>
    </location>
</feature>
<evidence type="ECO:0000313" key="4">
    <source>
        <dbReference type="EMBL" id="KAK9420292.1"/>
    </source>
</evidence>
<evidence type="ECO:0000259" key="3">
    <source>
        <dbReference type="Pfam" id="PF01266"/>
    </source>
</evidence>
<evidence type="ECO:0000256" key="2">
    <source>
        <dbReference type="SAM" id="Phobius"/>
    </source>
</evidence>
<proteinExistence type="predicted"/>
<dbReference type="Gene3D" id="3.30.9.10">
    <property type="entry name" value="D-Amino Acid Oxidase, subunit A, domain 2"/>
    <property type="match status" value="1"/>
</dbReference>
<protein>
    <recommendedName>
        <fullName evidence="3">FAD dependent oxidoreductase domain-containing protein</fullName>
    </recommendedName>
</protein>
<gene>
    <name evidence="4" type="ORF">SUNI508_06561</name>
</gene>
<reference evidence="4 5" key="1">
    <citation type="journal article" date="2024" name="J. Plant Pathol.">
        <title>Sequence and assembly of the genome of Seiridium unicorne, isolate CBS 538.82, causal agent of cypress canker disease.</title>
        <authorList>
            <person name="Scali E."/>
            <person name="Rocca G.D."/>
            <person name="Danti R."/>
            <person name="Garbelotto M."/>
            <person name="Barberini S."/>
            <person name="Baroncelli R."/>
            <person name="Emiliani G."/>
        </authorList>
    </citation>
    <scope>NUCLEOTIDE SEQUENCE [LARGE SCALE GENOMIC DNA]</scope>
    <source>
        <strain evidence="4 5">BM-138-508</strain>
    </source>
</reference>
<keyword evidence="2" id="KW-1133">Transmembrane helix</keyword>